<dbReference type="RefSeq" id="WP_183966946.1">
    <property type="nucleotide sequence ID" value="NZ_BAABBZ010000002.1"/>
</dbReference>
<dbReference type="EMBL" id="JACIEJ010000006">
    <property type="protein sequence ID" value="MBB3986511.1"/>
    <property type="molecule type" value="Genomic_DNA"/>
</dbReference>
<comment type="caution">
    <text evidence="1">The sequence shown here is derived from an EMBL/GenBank/DDBJ whole genome shotgun (WGS) entry which is preliminary data.</text>
</comment>
<accession>A0A7W6DNR7</accession>
<keyword evidence="2" id="KW-1185">Reference proteome</keyword>
<dbReference type="AlphaFoldDB" id="A0A7W6DNR7"/>
<proteinExistence type="predicted"/>
<name>A0A7W6DNR7_9RHOB</name>
<evidence type="ECO:0000313" key="1">
    <source>
        <dbReference type="EMBL" id="MBB3986511.1"/>
    </source>
</evidence>
<gene>
    <name evidence="1" type="ORF">GGQ68_002850</name>
</gene>
<dbReference type="Proteomes" id="UP000541426">
    <property type="component" value="Unassembled WGS sequence"/>
</dbReference>
<evidence type="ECO:0000313" key="2">
    <source>
        <dbReference type="Proteomes" id="UP000541426"/>
    </source>
</evidence>
<reference evidence="1 2" key="1">
    <citation type="submission" date="2020-08" db="EMBL/GenBank/DDBJ databases">
        <title>Genomic Encyclopedia of Type Strains, Phase IV (KMG-IV): sequencing the most valuable type-strain genomes for metagenomic binning, comparative biology and taxonomic classification.</title>
        <authorList>
            <person name="Goeker M."/>
        </authorList>
    </citation>
    <scope>NUCLEOTIDE SEQUENCE [LARGE SCALE GENOMIC DNA]</scope>
    <source>
        <strain evidence="1 2">DSM 102235</strain>
    </source>
</reference>
<organism evidence="1 2">
    <name type="scientific">Sagittula marina</name>
    <dbReference type="NCBI Taxonomy" id="943940"/>
    <lineage>
        <taxon>Bacteria</taxon>
        <taxon>Pseudomonadati</taxon>
        <taxon>Pseudomonadota</taxon>
        <taxon>Alphaproteobacteria</taxon>
        <taxon>Rhodobacterales</taxon>
        <taxon>Roseobacteraceae</taxon>
        <taxon>Sagittula</taxon>
    </lineage>
</organism>
<protein>
    <submittedName>
        <fullName evidence="1">Uncharacterized protein</fullName>
    </submittedName>
</protein>
<sequence>MTLETGSWELWAAGDLSLVLDVDPHVAFAYLVREGGGMLCSVWVCNLPGPLPDEDDEEALPVVASAFVLPGATAPASLDALEMTVTPTRWVLSWPGGRSVLSATSTLGWSSAVGADSPFAKPLEELPI</sequence>